<gene>
    <name evidence="2" type="ORF">Prevot485_1610</name>
</gene>
<feature type="domain" description="DUF3298" evidence="1">
    <location>
        <begin position="209"/>
        <end position="291"/>
    </location>
</feature>
<evidence type="ECO:0000313" key="2">
    <source>
        <dbReference type="EMBL" id="QIM10062.1"/>
    </source>
</evidence>
<sequence>MVPASVALLISCAQPKADVVKDNVVAGIGTDSVQVAQAAGAPLLLPIADGEYKKKDKYCDFSVEAEWPSGSDAVSSAIRKDLLAVMDKALAYSGGKRTAQAYKGETASLEKAVKHYGAGAYSLLLADSKENHKMRVETEQEVAAENGETFKEPDVMPLAIDFEIDKEDETALWCVFEVQYYSFTGGAHGLGYSSSFTYDKATGKRFTAFLKPGAAKSMQPLLRKGLKQYFSEKGEKVSDGELMSYLQIEGNEIPLPAASPYPTSKGLEFHYGSYEIAPYAAGQPEFTIPFDRVKPYLTAEAVALLGL</sequence>
<name>A0A6G8F1I8_9BACT</name>
<evidence type="ECO:0000259" key="1">
    <source>
        <dbReference type="Pfam" id="PF11738"/>
    </source>
</evidence>
<reference evidence="2" key="1">
    <citation type="journal article" date="2020" name="J. ISSAAS">
        <title>Lactobacilli and other gastrointestinal microbiota of Peromyscus leucopus, reservoir host for agents of Lyme disease and other zoonoses in North America.</title>
        <authorList>
            <person name="Milovic A."/>
            <person name="Bassam K."/>
            <person name="Shao H."/>
            <person name="Chatzistamou I."/>
            <person name="Tufts D.M."/>
            <person name="Diuk-Wasser M."/>
            <person name="Barbour A.G."/>
        </authorList>
    </citation>
    <scope>NUCLEOTIDE SEQUENCE</scope>
    <source>
        <strain evidence="2">LL70</strain>
    </source>
</reference>
<dbReference type="EMBL" id="MN990733">
    <property type="protein sequence ID" value="QIM10062.1"/>
    <property type="molecule type" value="Genomic_DNA"/>
</dbReference>
<dbReference type="InterPro" id="IPR021729">
    <property type="entry name" value="DUF3298"/>
</dbReference>
<dbReference type="Gene3D" id="3.30.565.40">
    <property type="entry name" value="Fervidobacterium nodosum Rt17-B1 like"/>
    <property type="match status" value="1"/>
</dbReference>
<dbReference type="InterPro" id="IPR037126">
    <property type="entry name" value="PdaC/RsiV-like_sf"/>
</dbReference>
<protein>
    <recommendedName>
        <fullName evidence="1">DUF3298 domain-containing protein</fullName>
    </recommendedName>
</protein>
<dbReference type="AlphaFoldDB" id="A0A6G8F1I8"/>
<dbReference type="Pfam" id="PF11738">
    <property type="entry name" value="DUF3298"/>
    <property type="match status" value="1"/>
</dbReference>
<accession>A0A6G8F1I8</accession>
<proteinExistence type="predicted"/>
<organism evidence="2">
    <name type="scientific">uncultured Prevotella sp</name>
    <dbReference type="NCBI Taxonomy" id="159272"/>
    <lineage>
        <taxon>Bacteria</taxon>
        <taxon>Pseudomonadati</taxon>
        <taxon>Bacteroidota</taxon>
        <taxon>Bacteroidia</taxon>
        <taxon>Bacteroidales</taxon>
        <taxon>Prevotellaceae</taxon>
        <taxon>Prevotella</taxon>
        <taxon>environmental samples</taxon>
    </lineage>
</organism>
<dbReference type="Gene3D" id="3.90.640.20">
    <property type="entry name" value="Heat-shock cognate protein, ATPase"/>
    <property type="match status" value="1"/>
</dbReference>